<comment type="catalytic activity">
    <reaction evidence="10 11">
        <text>UMP + ATP = UDP + ADP</text>
        <dbReference type="Rhea" id="RHEA:24400"/>
        <dbReference type="ChEBI" id="CHEBI:30616"/>
        <dbReference type="ChEBI" id="CHEBI:57865"/>
        <dbReference type="ChEBI" id="CHEBI:58223"/>
        <dbReference type="ChEBI" id="CHEBI:456216"/>
        <dbReference type="EC" id="2.7.4.22"/>
    </reaction>
</comment>
<dbReference type="NCBIfam" id="TIGR02075">
    <property type="entry name" value="pyrH_bact"/>
    <property type="match status" value="1"/>
</dbReference>
<comment type="function">
    <text evidence="11">Catalyzes the reversible phosphorylation of UMP to UDP.</text>
</comment>
<dbReference type="InterPro" id="IPR001048">
    <property type="entry name" value="Asp/Glu/Uridylate_kinase"/>
</dbReference>
<dbReference type="RefSeq" id="WP_089317135.1">
    <property type="nucleotide sequence ID" value="NZ_FZOQ01000001.1"/>
</dbReference>
<dbReference type="GO" id="GO:0005524">
    <property type="term" value="F:ATP binding"/>
    <property type="evidence" value="ECO:0007669"/>
    <property type="project" value="UniProtKB-KW"/>
</dbReference>
<evidence type="ECO:0000256" key="7">
    <source>
        <dbReference type="ARBA" id="ARBA00022777"/>
    </source>
</evidence>
<keyword evidence="7 11" id="KW-0418">Kinase</keyword>
<feature type="binding site" evidence="11">
    <location>
        <position position="56"/>
    </location>
    <ligand>
        <name>ATP</name>
        <dbReference type="ChEBI" id="CHEBI:30616"/>
    </ligand>
</feature>
<sequence length="261" mass="28920">MKYKRILLKLSGEALMGDQQYGIDSNRLIQYAQEIKDVARLGVEVAVVIGGGNIFRGVQAEQVGLDRVQGDYMGMLATVINSMALQSALEKLGVYTRLLSGINIQQVCEPYIRRRAVRHLEKGRVVIFGAGTGNPYFTTDSAASLRAIEIEADVVLKGTRVDGIYSADPEKDPNAVFYRNISFKDVFEKGLNVMDMTAFTLCKENGLPIIVFDMNTAGNLKRLVDGEQVGTLVTMDDIAESFRETVDQLQEKESQQKPDKK</sequence>
<dbReference type="PIRSF" id="PIRSF005650">
    <property type="entry name" value="Uridylate_kin"/>
    <property type="match status" value="1"/>
</dbReference>
<dbReference type="HAMAP" id="MF_01220_B">
    <property type="entry name" value="PyrH_B"/>
    <property type="match status" value="1"/>
</dbReference>
<dbReference type="Proteomes" id="UP000198432">
    <property type="component" value="Unassembled WGS sequence"/>
</dbReference>
<keyword evidence="5 11" id="KW-0808">Transferase</keyword>
<comment type="caution">
    <text evidence="11">Lacks conserved residue(s) required for the propagation of feature annotation.</text>
</comment>
<dbReference type="EC" id="2.7.4.22" evidence="11"/>
<dbReference type="PANTHER" id="PTHR42833:SF4">
    <property type="entry name" value="URIDYLATE KINASE PUMPKIN, CHLOROPLASTIC"/>
    <property type="match status" value="1"/>
</dbReference>
<comment type="pathway">
    <text evidence="2 11">Pyrimidine metabolism; CTP biosynthesis via de novo pathway; UDP from UMP (UMPK route): step 1/1.</text>
</comment>
<dbReference type="GO" id="GO:0044210">
    <property type="term" value="P:'de novo' CTP biosynthetic process"/>
    <property type="evidence" value="ECO:0007669"/>
    <property type="project" value="UniProtKB-UniRule"/>
</dbReference>
<proteinExistence type="inferred from homology"/>
<dbReference type="GO" id="GO:0033862">
    <property type="term" value="F:UMP kinase activity"/>
    <property type="evidence" value="ECO:0007669"/>
    <property type="project" value="UniProtKB-EC"/>
</dbReference>
<keyword evidence="14" id="KW-1185">Reference proteome</keyword>
<evidence type="ECO:0000259" key="12">
    <source>
        <dbReference type="Pfam" id="PF00696"/>
    </source>
</evidence>
<comment type="activity regulation">
    <text evidence="11">Inhibited by UTP.</text>
</comment>
<keyword evidence="9 11" id="KW-0665">Pyrimidine biosynthesis</keyword>
<evidence type="ECO:0000256" key="8">
    <source>
        <dbReference type="ARBA" id="ARBA00022840"/>
    </source>
</evidence>
<dbReference type="OrthoDB" id="9807458at2"/>
<dbReference type="InterPro" id="IPR036393">
    <property type="entry name" value="AceGlu_kinase-like_sf"/>
</dbReference>
<evidence type="ECO:0000256" key="5">
    <source>
        <dbReference type="ARBA" id="ARBA00022679"/>
    </source>
</evidence>
<name>A0A239AZW3_9BACT</name>
<dbReference type="InterPro" id="IPR015963">
    <property type="entry name" value="Uridylate_kinase_bac"/>
</dbReference>
<evidence type="ECO:0000256" key="6">
    <source>
        <dbReference type="ARBA" id="ARBA00022741"/>
    </source>
</evidence>
<feature type="binding site" evidence="11">
    <location>
        <position position="165"/>
    </location>
    <ligand>
        <name>ATP</name>
        <dbReference type="ChEBI" id="CHEBI:30616"/>
    </ligand>
</feature>
<feature type="binding site" evidence="11">
    <location>
        <position position="168"/>
    </location>
    <ligand>
        <name>ATP</name>
        <dbReference type="ChEBI" id="CHEBI:30616"/>
    </ligand>
</feature>
<evidence type="ECO:0000313" key="14">
    <source>
        <dbReference type="Proteomes" id="UP000198432"/>
    </source>
</evidence>
<feature type="binding site" evidence="11">
    <location>
        <begin position="9"/>
        <end position="12"/>
    </location>
    <ligand>
        <name>ATP</name>
        <dbReference type="ChEBI" id="CHEBI:30616"/>
    </ligand>
</feature>
<keyword evidence="8 11" id="KW-0067">ATP-binding</keyword>
<dbReference type="PANTHER" id="PTHR42833">
    <property type="entry name" value="URIDYLATE KINASE"/>
    <property type="match status" value="1"/>
</dbReference>
<dbReference type="FunFam" id="3.40.1160.10:FF:000001">
    <property type="entry name" value="Uridylate kinase"/>
    <property type="match status" value="1"/>
</dbReference>
<feature type="domain" description="Aspartate/glutamate/uridylate kinase" evidence="12">
    <location>
        <begin position="4"/>
        <end position="213"/>
    </location>
</feature>
<gene>
    <name evidence="11" type="primary">pyrH</name>
    <name evidence="13" type="ORF">SAMN06296052_10119</name>
</gene>
<dbReference type="UniPathway" id="UPA00159">
    <property type="reaction ID" value="UER00275"/>
</dbReference>
<keyword evidence="6 11" id="KW-0547">Nucleotide-binding</keyword>
<reference evidence="14" key="1">
    <citation type="submission" date="2017-06" db="EMBL/GenBank/DDBJ databases">
        <authorList>
            <person name="Varghese N."/>
            <person name="Submissions S."/>
        </authorList>
    </citation>
    <scope>NUCLEOTIDE SEQUENCE [LARGE SCALE GENOMIC DNA]</scope>
    <source>
        <strain evidence="14">NKM1</strain>
    </source>
</reference>
<feature type="binding site" evidence="11">
    <location>
        <position position="52"/>
    </location>
    <ligand>
        <name>ATP</name>
        <dbReference type="ChEBI" id="CHEBI:30616"/>
    </ligand>
</feature>
<comment type="subcellular location">
    <subcellularLocation>
        <location evidence="1 11">Cytoplasm</location>
    </subcellularLocation>
</comment>
<evidence type="ECO:0000256" key="11">
    <source>
        <dbReference type="HAMAP-Rule" id="MF_01220"/>
    </source>
</evidence>
<dbReference type="GO" id="GO:0005737">
    <property type="term" value="C:cytoplasm"/>
    <property type="evidence" value="ECO:0007669"/>
    <property type="project" value="UniProtKB-SubCell"/>
</dbReference>
<dbReference type="Pfam" id="PF00696">
    <property type="entry name" value="AA_kinase"/>
    <property type="match status" value="1"/>
</dbReference>
<evidence type="ECO:0000313" key="13">
    <source>
        <dbReference type="EMBL" id="SNS00564.1"/>
    </source>
</evidence>
<feature type="binding site" evidence="11">
    <location>
        <position position="51"/>
    </location>
    <ligand>
        <name>UMP</name>
        <dbReference type="ChEBI" id="CHEBI:57865"/>
    </ligand>
</feature>
<evidence type="ECO:0000256" key="10">
    <source>
        <dbReference type="ARBA" id="ARBA00047767"/>
    </source>
</evidence>
<evidence type="ECO:0000256" key="3">
    <source>
        <dbReference type="ARBA" id="ARBA00007614"/>
    </source>
</evidence>
<organism evidence="13 14">
    <name type="scientific">Pontibacter ummariensis</name>
    <dbReference type="NCBI Taxonomy" id="1610492"/>
    <lineage>
        <taxon>Bacteria</taxon>
        <taxon>Pseudomonadati</taxon>
        <taxon>Bacteroidota</taxon>
        <taxon>Cytophagia</taxon>
        <taxon>Cytophagales</taxon>
        <taxon>Hymenobacteraceae</taxon>
        <taxon>Pontibacter</taxon>
    </lineage>
</organism>
<comment type="subunit">
    <text evidence="11">Homohexamer.</text>
</comment>
<accession>A0A239AZW3</accession>
<keyword evidence="4 11" id="KW-0963">Cytoplasm</keyword>
<evidence type="ECO:0000256" key="1">
    <source>
        <dbReference type="ARBA" id="ARBA00004496"/>
    </source>
</evidence>
<feature type="binding site" evidence="11">
    <location>
        <position position="71"/>
    </location>
    <ligand>
        <name>UMP</name>
        <dbReference type="ChEBI" id="CHEBI:57865"/>
    </ligand>
</feature>
<dbReference type="GO" id="GO:0006225">
    <property type="term" value="P:UDP biosynthetic process"/>
    <property type="evidence" value="ECO:0007669"/>
    <property type="project" value="TreeGrafter"/>
</dbReference>
<evidence type="ECO:0000256" key="2">
    <source>
        <dbReference type="ARBA" id="ARBA00004791"/>
    </source>
</evidence>
<feature type="binding site" evidence="11">
    <location>
        <begin position="132"/>
        <end position="139"/>
    </location>
    <ligand>
        <name>UMP</name>
        <dbReference type="ChEBI" id="CHEBI:57865"/>
    </ligand>
</feature>
<protein>
    <recommendedName>
        <fullName evidence="11">Uridylate kinase</fullName>
        <shortName evidence="11">UK</shortName>
        <ecNumber evidence="11">2.7.4.22</ecNumber>
    </recommendedName>
    <alternativeName>
        <fullName evidence="11">Uridine monophosphate kinase</fullName>
        <shortName evidence="11">UMP kinase</shortName>
        <shortName evidence="11">UMPK</shortName>
    </alternativeName>
</protein>
<feature type="binding site" evidence="11">
    <location>
        <position position="159"/>
    </location>
    <ligand>
        <name>ATP</name>
        <dbReference type="ChEBI" id="CHEBI:30616"/>
    </ligand>
</feature>
<dbReference type="SUPFAM" id="SSF53633">
    <property type="entry name" value="Carbamate kinase-like"/>
    <property type="match status" value="1"/>
</dbReference>
<dbReference type="InterPro" id="IPR011817">
    <property type="entry name" value="Uridylate_kinase"/>
</dbReference>
<dbReference type="Gene3D" id="3.40.1160.10">
    <property type="entry name" value="Acetylglutamate kinase-like"/>
    <property type="match status" value="1"/>
</dbReference>
<dbReference type="CDD" id="cd04254">
    <property type="entry name" value="AAK_UMPK-PyrH-Ec"/>
    <property type="match status" value="1"/>
</dbReference>
<dbReference type="EMBL" id="FZOQ01000001">
    <property type="protein sequence ID" value="SNS00564.1"/>
    <property type="molecule type" value="Genomic_DNA"/>
</dbReference>
<dbReference type="AlphaFoldDB" id="A0A239AZW3"/>
<evidence type="ECO:0000256" key="4">
    <source>
        <dbReference type="ARBA" id="ARBA00022490"/>
    </source>
</evidence>
<evidence type="ECO:0000256" key="9">
    <source>
        <dbReference type="ARBA" id="ARBA00022975"/>
    </source>
</evidence>
<comment type="similarity">
    <text evidence="3 11">Belongs to the UMP kinase family.</text>
</comment>